<dbReference type="EMBL" id="CP002868">
    <property type="protein sequence ID" value="AEJ20336.1"/>
    <property type="molecule type" value="Genomic_DNA"/>
</dbReference>
<dbReference type="PANTHER" id="PTHR32196:SF19">
    <property type="entry name" value="GALACTOFURANOSE TRANSPORTER PERMEASE PROTEIN YTFT"/>
    <property type="match status" value="1"/>
</dbReference>
<organism evidence="7 8">
    <name type="scientific">Gracilinema caldarium (strain ATCC 51460 / DSM 7334 / H1)</name>
    <name type="common">Treponema caldarium</name>
    <dbReference type="NCBI Taxonomy" id="744872"/>
    <lineage>
        <taxon>Bacteria</taxon>
        <taxon>Pseudomonadati</taxon>
        <taxon>Spirochaetota</taxon>
        <taxon>Spirochaetia</taxon>
        <taxon>Spirochaetales</taxon>
        <taxon>Breznakiellaceae</taxon>
        <taxon>Gracilinema</taxon>
    </lineage>
</organism>
<reference evidence="8" key="1">
    <citation type="journal article" date="2013" name="Stand. Genomic Sci.">
        <title>Genome sequence of the thermophilic fresh-water bacterium Spirochaeta caldaria type strain (H1(T)), reclassification of Spirochaeta caldaria, Spirochaeta stenostrepta, and Spirochaeta zuelzerae in the genus Treponema as Treponema caldaria comb. nov., Treponema stenostrepta comb. nov., and Treponema zuelzerae comb. nov., and emendation of the genus Treponema.</title>
        <authorList>
            <person name="Abt B."/>
            <person name="Goker M."/>
            <person name="Scheuner C."/>
            <person name="Han C."/>
            <person name="Lu M."/>
            <person name="Misra M."/>
            <person name="Lapidus A."/>
            <person name="Nolan M."/>
            <person name="Lucas S."/>
            <person name="Hammon N."/>
            <person name="Deshpande S."/>
            <person name="Cheng J.F."/>
            <person name="Tapia R."/>
            <person name="Goodwin L.A."/>
            <person name="Pitluck S."/>
            <person name="Liolios K."/>
            <person name="Pagani I."/>
            <person name="Ivanova N."/>
            <person name="Mavromatis K."/>
            <person name="Mikhailova N."/>
            <person name="Huntemann M."/>
            <person name="Pati A."/>
            <person name="Chen A."/>
            <person name="Palaniappan K."/>
            <person name="Land M."/>
            <person name="Hauser L."/>
            <person name="Jeffries C.D."/>
            <person name="Rohde M."/>
            <person name="Spring S."/>
            <person name="Gronow S."/>
            <person name="Detter J.C."/>
            <person name="Bristow J."/>
            <person name="Eisen J.A."/>
            <person name="Markowitz V."/>
            <person name="Hugenholtz P."/>
            <person name="Kyrpides N.C."/>
            <person name="Woyke T."/>
            <person name="Klenk H.P."/>
        </authorList>
    </citation>
    <scope>NUCLEOTIDE SEQUENCE</scope>
    <source>
        <strain evidence="8">ATCC 51460 / DSM 7334 / H1</strain>
    </source>
</reference>
<evidence type="ECO:0000256" key="4">
    <source>
        <dbReference type="ARBA" id="ARBA00022989"/>
    </source>
</evidence>
<name>F8F264_GRAC1</name>
<dbReference type="CDD" id="cd06579">
    <property type="entry name" value="TM_PBP1_transp_AraH_like"/>
    <property type="match status" value="1"/>
</dbReference>
<dbReference type="PANTHER" id="PTHR32196">
    <property type="entry name" value="ABC TRANSPORTER PERMEASE PROTEIN YPHD-RELATED-RELATED"/>
    <property type="match status" value="1"/>
</dbReference>
<dbReference type="HOGENOM" id="CLU_028880_3_0_12"/>
<feature type="transmembrane region" description="Helical" evidence="6">
    <location>
        <begin position="12"/>
        <end position="31"/>
    </location>
</feature>
<dbReference type="GO" id="GO:0005886">
    <property type="term" value="C:plasma membrane"/>
    <property type="evidence" value="ECO:0007669"/>
    <property type="project" value="UniProtKB-SubCell"/>
</dbReference>
<dbReference type="eggNOG" id="COG4158">
    <property type="taxonomic scope" value="Bacteria"/>
</dbReference>
<feature type="transmembrane region" description="Helical" evidence="6">
    <location>
        <begin position="287"/>
        <end position="309"/>
    </location>
</feature>
<dbReference type="KEGG" id="scd:Spica_2218"/>
<keyword evidence="5 6" id="KW-0472">Membrane</keyword>
<feature type="transmembrane region" description="Helical" evidence="6">
    <location>
        <begin position="181"/>
        <end position="200"/>
    </location>
</feature>
<evidence type="ECO:0000256" key="3">
    <source>
        <dbReference type="ARBA" id="ARBA00022692"/>
    </source>
</evidence>
<feature type="transmembrane region" description="Helical" evidence="6">
    <location>
        <begin position="76"/>
        <end position="94"/>
    </location>
</feature>
<feature type="transmembrane region" description="Helical" evidence="6">
    <location>
        <begin position="146"/>
        <end position="169"/>
    </location>
</feature>
<evidence type="ECO:0000313" key="7">
    <source>
        <dbReference type="EMBL" id="AEJ20336.1"/>
    </source>
</evidence>
<proteinExistence type="predicted"/>
<evidence type="ECO:0000256" key="1">
    <source>
        <dbReference type="ARBA" id="ARBA00004651"/>
    </source>
</evidence>
<evidence type="ECO:0000256" key="2">
    <source>
        <dbReference type="ARBA" id="ARBA00022475"/>
    </source>
</evidence>
<keyword evidence="2" id="KW-1003">Cell membrane</keyword>
<dbReference type="Pfam" id="PF02653">
    <property type="entry name" value="BPD_transp_2"/>
    <property type="match status" value="1"/>
</dbReference>
<dbReference type="RefSeq" id="WP_013969618.1">
    <property type="nucleotide sequence ID" value="NC_015732.1"/>
</dbReference>
<dbReference type="AlphaFoldDB" id="F8F264"/>
<accession>F8F264</accession>
<keyword evidence="4 6" id="KW-1133">Transmembrane helix</keyword>
<comment type="subcellular location">
    <subcellularLocation>
        <location evidence="1">Cell membrane</location>
        <topology evidence="1">Multi-pass membrane protein</topology>
    </subcellularLocation>
</comment>
<evidence type="ECO:0000256" key="5">
    <source>
        <dbReference type="ARBA" id="ARBA00023136"/>
    </source>
</evidence>
<evidence type="ECO:0000313" key="8">
    <source>
        <dbReference type="Proteomes" id="UP000000503"/>
    </source>
</evidence>
<evidence type="ECO:0000256" key="6">
    <source>
        <dbReference type="SAM" id="Phobius"/>
    </source>
</evidence>
<sequence length="350" mass="37708">MKNKLKRINDTTLFWPFMVLLLLLLINAFLTKGFFSIEWKDGRFSGILVDILNRSTYIGIIAIGLTLVISTGGIDISVGSVVAISGAIAAYLIGGELILQGDQQVLVTRTPMGVAITAALLSALILGMWNGFLVSRLRIQPIVATLILMVAGRGIAQLVTNGQIITIYYKPYYFIGNGTFLGIPFSLYILLAVLILVILATRKTALGLFFESIGVNRTASRYSGIQEQRIVFWSYAFCAFCAGVSGLLVSSNVKSADGNNAGDLFELDAILAVVIGGTSLNGGKFNLAGSILGAVIIQTLTTTIYSIGVPPQVNLVIKSIVVFLVSMLQSENFRALFRFGRKSFQMRGAL</sequence>
<dbReference type="Proteomes" id="UP000000503">
    <property type="component" value="Chromosome"/>
</dbReference>
<dbReference type="GO" id="GO:0022857">
    <property type="term" value="F:transmembrane transporter activity"/>
    <property type="evidence" value="ECO:0007669"/>
    <property type="project" value="InterPro"/>
</dbReference>
<keyword evidence="3 6" id="KW-0812">Transmembrane</keyword>
<dbReference type="OrthoDB" id="9784538at2"/>
<gene>
    <name evidence="7" type="ordered locus">Spica_2218</name>
</gene>
<dbReference type="InterPro" id="IPR001851">
    <property type="entry name" value="ABC_transp_permease"/>
</dbReference>
<feature type="transmembrane region" description="Helical" evidence="6">
    <location>
        <begin position="51"/>
        <end position="69"/>
    </location>
</feature>
<feature type="transmembrane region" description="Helical" evidence="6">
    <location>
        <begin position="114"/>
        <end position="134"/>
    </location>
</feature>
<feature type="transmembrane region" description="Helical" evidence="6">
    <location>
        <begin position="230"/>
        <end position="249"/>
    </location>
</feature>
<dbReference type="STRING" id="744872.Spica_2218"/>
<protein>
    <submittedName>
        <fullName evidence="7">ABC-type transporter, integral membrane subunit</fullName>
    </submittedName>
</protein>
<keyword evidence="8" id="KW-1185">Reference proteome</keyword>